<accession>A0AAD7RCZ9</accession>
<evidence type="ECO:0000256" key="1">
    <source>
        <dbReference type="SAM" id="MobiDB-lite"/>
    </source>
</evidence>
<proteinExistence type="predicted"/>
<evidence type="ECO:0000313" key="3">
    <source>
        <dbReference type="Proteomes" id="UP001221898"/>
    </source>
</evidence>
<dbReference type="AlphaFoldDB" id="A0AAD7RCZ9"/>
<organism evidence="2 3">
    <name type="scientific">Aldrovandia affinis</name>
    <dbReference type="NCBI Taxonomy" id="143900"/>
    <lineage>
        <taxon>Eukaryota</taxon>
        <taxon>Metazoa</taxon>
        <taxon>Chordata</taxon>
        <taxon>Craniata</taxon>
        <taxon>Vertebrata</taxon>
        <taxon>Euteleostomi</taxon>
        <taxon>Actinopterygii</taxon>
        <taxon>Neopterygii</taxon>
        <taxon>Teleostei</taxon>
        <taxon>Notacanthiformes</taxon>
        <taxon>Halosauridae</taxon>
        <taxon>Aldrovandia</taxon>
    </lineage>
</organism>
<sequence>MVNHGQTVADRVRYGAWPQDIPARRPLTLLCPVRCLGEVEEAGTRGTAIQIRENNALLSRPVPSPPNRRGTLRHSEACCSPPSTERQAQHPLPAAHCTHPRNPAPAPVGLPRSSRRAPASPQPA</sequence>
<keyword evidence="3" id="KW-1185">Reference proteome</keyword>
<evidence type="ECO:0000313" key="2">
    <source>
        <dbReference type="EMBL" id="KAJ8377848.1"/>
    </source>
</evidence>
<comment type="caution">
    <text evidence="2">The sequence shown here is derived from an EMBL/GenBank/DDBJ whole genome shotgun (WGS) entry which is preliminary data.</text>
</comment>
<feature type="region of interest" description="Disordered" evidence="1">
    <location>
        <begin position="55"/>
        <end position="124"/>
    </location>
</feature>
<gene>
    <name evidence="2" type="ORF">AAFF_G00250800</name>
</gene>
<name>A0AAD7RCZ9_9TELE</name>
<dbReference type="EMBL" id="JAINUG010000338">
    <property type="protein sequence ID" value="KAJ8377848.1"/>
    <property type="molecule type" value="Genomic_DNA"/>
</dbReference>
<reference evidence="2" key="1">
    <citation type="journal article" date="2023" name="Science">
        <title>Genome structures resolve the early diversification of teleost fishes.</title>
        <authorList>
            <person name="Parey E."/>
            <person name="Louis A."/>
            <person name="Montfort J."/>
            <person name="Bouchez O."/>
            <person name="Roques C."/>
            <person name="Iampietro C."/>
            <person name="Lluch J."/>
            <person name="Castinel A."/>
            <person name="Donnadieu C."/>
            <person name="Desvignes T."/>
            <person name="Floi Bucao C."/>
            <person name="Jouanno E."/>
            <person name="Wen M."/>
            <person name="Mejri S."/>
            <person name="Dirks R."/>
            <person name="Jansen H."/>
            <person name="Henkel C."/>
            <person name="Chen W.J."/>
            <person name="Zahm M."/>
            <person name="Cabau C."/>
            <person name="Klopp C."/>
            <person name="Thompson A.W."/>
            <person name="Robinson-Rechavi M."/>
            <person name="Braasch I."/>
            <person name="Lecointre G."/>
            <person name="Bobe J."/>
            <person name="Postlethwait J.H."/>
            <person name="Berthelot C."/>
            <person name="Roest Crollius H."/>
            <person name="Guiguen Y."/>
        </authorList>
    </citation>
    <scope>NUCLEOTIDE SEQUENCE</scope>
    <source>
        <strain evidence="2">NC1722</strain>
    </source>
</reference>
<protein>
    <submittedName>
        <fullName evidence="2">Uncharacterized protein</fullName>
    </submittedName>
</protein>
<dbReference type="Proteomes" id="UP001221898">
    <property type="component" value="Unassembled WGS sequence"/>
</dbReference>